<dbReference type="InterPro" id="IPR005225">
    <property type="entry name" value="Small_GTP-bd"/>
</dbReference>
<feature type="coiled-coil region" evidence="3">
    <location>
        <begin position="275"/>
        <end position="302"/>
    </location>
</feature>
<keyword evidence="5" id="KW-1185">Reference proteome</keyword>
<dbReference type="PROSITE" id="PS51421">
    <property type="entry name" value="RAS"/>
    <property type="match status" value="1"/>
</dbReference>
<dbReference type="InterPro" id="IPR050227">
    <property type="entry name" value="Rab"/>
</dbReference>
<reference evidence="6 7" key="2">
    <citation type="submission" date="2019-11" db="UniProtKB">
        <authorList>
            <consortium name="WormBaseParasite"/>
        </authorList>
    </citation>
    <scope>IDENTIFICATION</scope>
    <source>
        <strain evidence="6 7">Puerto Rican</strain>
    </source>
</reference>
<dbReference type="GO" id="GO:0005525">
    <property type="term" value="F:GTP binding"/>
    <property type="evidence" value="ECO:0007669"/>
    <property type="project" value="UniProtKB-KW"/>
</dbReference>
<evidence type="ECO:0000256" key="3">
    <source>
        <dbReference type="SAM" id="Coils"/>
    </source>
</evidence>
<dbReference type="FunFam" id="3.40.50.300:FF:001447">
    <property type="entry name" value="Ras-related protein Rab-1B"/>
    <property type="match status" value="1"/>
</dbReference>
<dbReference type="GO" id="GO:0005509">
    <property type="term" value="F:calcium ion binding"/>
    <property type="evidence" value="ECO:0007669"/>
    <property type="project" value="InterPro"/>
</dbReference>
<dbReference type="SMART" id="SM00175">
    <property type="entry name" value="RAB"/>
    <property type="match status" value="1"/>
</dbReference>
<feature type="coiled-coil region" evidence="3">
    <location>
        <begin position="209"/>
        <end position="251"/>
    </location>
</feature>
<dbReference type="InterPro" id="IPR001806">
    <property type="entry name" value="Small_GTPase"/>
</dbReference>
<protein>
    <submittedName>
        <fullName evidence="6 7">EF-hand domain-containing protein</fullName>
    </submittedName>
</protein>
<sequence length="764" mass="88520">MSIENLKKLLQRYDFENSGDLNKTEWIKLCSNSTINISKELSLTLFNELDRDKDGLIKISDILQELKIWEESNQSNCNFNHFDRIDNNNNNQNGNECKNEELILEQGNGVFGKNQTEQLSRILTRSNIKSNPIILERRKKRYSIIPSEIIIRNEGNDQWMPKKEINPDGSEVFTTTPIVKTPRYNSVCELESVISQNYPELLSPFKIVLNDFRNELLQTKKEKIDLEETYMKEKEKRKSDLSRLEGELELQIKSIEERAKSEVHEKLQSEYRTLVSNKEQEITEIREQVETLQRKIKHHNSNCCDSMNSPIIPKKFTDSIDISNNYLTDSKSSVISLHYEYLNQNKNESLEQDSYKIELQNVLSILAQREFELKTLKDQLIQQEAQLTMDKHELISQEEEKQNLYSQLNVMRTTMERLNKTNDYLCSALHRESVHRPSRTSPSSAFSECMEQSDNNEINLQPCRFSTGINFPLEAYEFDNLENILPLQRQQNHHLDSTCRRSDYSSENISSVSGSNFDKNEFIALENNAEEQHITETLTPTRIFKVILVGDSGVGKSSFSYRFCDGIFYPQLRATLGVDFRTKNIKMNNSVYTIQLWDTAGQETYRCIVRSYFRKIDGVVLMYAVDQPDTFTNIKYWMEMIKESTSEVNVPILLVGNKVDLRNTSSNSTKESYNINDDIKQDESHKYITYEMGANVAKLHQVSFIETSVLSKHNITEAIELLTEGMKLNEDKQVAVVTLTTSSSTSLERNIGKKSDTNRTMCCT</sequence>
<dbReference type="InterPro" id="IPR002048">
    <property type="entry name" value="EF_hand_dom"/>
</dbReference>
<dbReference type="STRING" id="6183.A0A5K4F161"/>
<dbReference type="PRINTS" id="PR00449">
    <property type="entry name" value="RASTRNSFRMNG"/>
</dbReference>
<evidence type="ECO:0000313" key="5">
    <source>
        <dbReference type="Proteomes" id="UP000008854"/>
    </source>
</evidence>
<dbReference type="InterPro" id="IPR027417">
    <property type="entry name" value="P-loop_NTPase"/>
</dbReference>
<dbReference type="CDD" id="cd00154">
    <property type="entry name" value="Rab"/>
    <property type="match status" value="1"/>
</dbReference>
<dbReference type="PROSITE" id="PS51419">
    <property type="entry name" value="RAB"/>
    <property type="match status" value="1"/>
</dbReference>
<dbReference type="SUPFAM" id="SSF52540">
    <property type="entry name" value="P-loop containing nucleoside triphosphate hydrolases"/>
    <property type="match status" value="1"/>
</dbReference>
<keyword evidence="3" id="KW-0175">Coiled coil</keyword>
<dbReference type="WBParaSite" id="Smp_246610.3">
    <property type="protein sequence ID" value="Smp_246610.3"/>
    <property type="gene ID" value="Smp_246610"/>
</dbReference>
<dbReference type="NCBIfam" id="TIGR00231">
    <property type="entry name" value="small_GTP"/>
    <property type="match status" value="1"/>
</dbReference>
<evidence type="ECO:0000313" key="6">
    <source>
        <dbReference type="WBParaSite" id="Smp_246610.1"/>
    </source>
</evidence>
<dbReference type="SMART" id="SM00173">
    <property type="entry name" value="RAS"/>
    <property type="match status" value="1"/>
</dbReference>
<evidence type="ECO:0000256" key="1">
    <source>
        <dbReference type="ARBA" id="ARBA00022741"/>
    </source>
</evidence>
<dbReference type="SMART" id="SM00174">
    <property type="entry name" value="RHO"/>
    <property type="match status" value="1"/>
</dbReference>
<reference evidence="5" key="1">
    <citation type="journal article" date="2012" name="PLoS Negl. Trop. Dis.">
        <title>A systematically improved high quality genome and transcriptome of the human blood fluke Schistosoma mansoni.</title>
        <authorList>
            <person name="Protasio A.V."/>
            <person name="Tsai I.J."/>
            <person name="Babbage A."/>
            <person name="Nichol S."/>
            <person name="Hunt M."/>
            <person name="Aslett M.A."/>
            <person name="De Silva N."/>
            <person name="Velarde G.S."/>
            <person name="Anderson T.J."/>
            <person name="Clark R.C."/>
            <person name="Davidson C."/>
            <person name="Dillon G.P."/>
            <person name="Holroyd N.E."/>
            <person name="LoVerde P.T."/>
            <person name="Lloyd C."/>
            <person name="McQuillan J."/>
            <person name="Oliveira G."/>
            <person name="Otto T.D."/>
            <person name="Parker-Manuel S.J."/>
            <person name="Quail M.A."/>
            <person name="Wilson R.A."/>
            <person name="Zerlotini A."/>
            <person name="Dunne D.W."/>
            <person name="Berriman M."/>
        </authorList>
    </citation>
    <scope>NUCLEOTIDE SEQUENCE [LARGE SCALE GENOMIC DNA]</scope>
    <source>
        <strain evidence="5">Puerto Rican</strain>
    </source>
</reference>
<evidence type="ECO:0000313" key="7">
    <source>
        <dbReference type="WBParaSite" id="Smp_246610.3"/>
    </source>
</evidence>
<dbReference type="WBParaSite" id="Smp_246610.1">
    <property type="protein sequence ID" value="Smp_246610.1"/>
    <property type="gene ID" value="Smp_246610"/>
</dbReference>
<dbReference type="SUPFAM" id="SSF47473">
    <property type="entry name" value="EF-hand"/>
    <property type="match status" value="1"/>
</dbReference>
<dbReference type="PROSITE" id="PS51420">
    <property type="entry name" value="RHO"/>
    <property type="match status" value="1"/>
</dbReference>
<dbReference type="AlphaFoldDB" id="A0A5K4F161"/>
<dbReference type="GO" id="GO:0003924">
    <property type="term" value="F:GTPase activity"/>
    <property type="evidence" value="ECO:0007669"/>
    <property type="project" value="InterPro"/>
</dbReference>
<dbReference type="PANTHER" id="PTHR47977">
    <property type="entry name" value="RAS-RELATED PROTEIN RAB"/>
    <property type="match status" value="1"/>
</dbReference>
<dbReference type="Gene3D" id="3.40.50.300">
    <property type="entry name" value="P-loop containing nucleotide triphosphate hydrolases"/>
    <property type="match status" value="1"/>
</dbReference>
<accession>A0A5K4F161</accession>
<dbReference type="InterPro" id="IPR011992">
    <property type="entry name" value="EF-hand-dom_pair"/>
</dbReference>
<proteinExistence type="predicted"/>
<evidence type="ECO:0000259" key="4">
    <source>
        <dbReference type="PROSITE" id="PS50222"/>
    </source>
</evidence>
<dbReference type="ExpressionAtlas" id="A0A5K4F161">
    <property type="expression patterns" value="differential"/>
</dbReference>
<dbReference type="Proteomes" id="UP000008854">
    <property type="component" value="Unassembled WGS sequence"/>
</dbReference>
<dbReference type="SMART" id="SM00176">
    <property type="entry name" value="RAN"/>
    <property type="match status" value="1"/>
</dbReference>
<dbReference type="Pfam" id="PF00071">
    <property type="entry name" value="Ras"/>
    <property type="match status" value="1"/>
</dbReference>
<name>A0A5K4F161_SCHMA</name>
<evidence type="ECO:0000256" key="2">
    <source>
        <dbReference type="ARBA" id="ARBA00023134"/>
    </source>
</evidence>
<keyword evidence="2" id="KW-0342">GTP-binding</keyword>
<organism evidence="7">
    <name type="scientific">Schistosoma mansoni</name>
    <name type="common">Blood fluke</name>
    <dbReference type="NCBI Taxonomy" id="6183"/>
    <lineage>
        <taxon>Eukaryota</taxon>
        <taxon>Metazoa</taxon>
        <taxon>Spiralia</taxon>
        <taxon>Lophotrochozoa</taxon>
        <taxon>Platyhelminthes</taxon>
        <taxon>Trematoda</taxon>
        <taxon>Digenea</taxon>
        <taxon>Strigeidida</taxon>
        <taxon>Schistosomatoidea</taxon>
        <taxon>Schistosomatidae</taxon>
        <taxon>Schistosoma</taxon>
    </lineage>
</organism>
<feature type="domain" description="EF-hand" evidence="4">
    <location>
        <begin position="1"/>
        <end position="36"/>
    </location>
</feature>
<dbReference type="Gene3D" id="1.10.238.10">
    <property type="entry name" value="EF-hand"/>
    <property type="match status" value="1"/>
</dbReference>
<keyword evidence="1" id="KW-0547">Nucleotide-binding</keyword>
<dbReference type="PROSITE" id="PS50222">
    <property type="entry name" value="EF_HAND_2"/>
    <property type="match status" value="1"/>
</dbReference>